<accession>A0ACC2D7T0</accession>
<dbReference type="EMBL" id="CM055098">
    <property type="protein sequence ID" value="KAJ7550378.1"/>
    <property type="molecule type" value="Genomic_DNA"/>
</dbReference>
<protein>
    <submittedName>
        <fullName evidence="1">Uncharacterized protein</fullName>
    </submittedName>
</protein>
<comment type="caution">
    <text evidence="1">The sequence shown here is derived from an EMBL/GenBank/DDBJ whole genome shotgun (WGS) entry which is preliminary data.</text>
</comment>
<evidence type="ECO:0000313" key="2">
    <source>
        <dbReference type="Proteomes" id="UP001162992"/>
    </source>
</evidence>
<gene>
    <name evidence="1" type="ORF">O6H91_07G097800</name>
</gene>
<organism evidence="1 2">
    <name type="scientific">Diphasiastrum complanatum</name>
    <name type="common">Issler's clubmoss</name>
    <name type="synonym">Lycopodium complanatum</name>
    <dbReference type="NCBI Taxonomy" id="34168"/>
    <lineage>
        <taxon>Eukaryota</taxon>
        <taxon>Viridiplantae</taxon>
        <taxon>Streptophyta</taxon>
        <taxon>Embryophyta</taxon>
        <taxon>Tracheophyta</taxon>
        <taxon>Lycopodiopsida</taxon>
        <taxon>Lycopodiales</taxon>
        <taxon>Lycopodiaceae</taxon>
        <taxon>Lycopodioideae</taxon>
        <taxon>Diphasiastrum</taxon>
    </lineage>
</organism>
<reference evidence="2" key="1">
    <citation type="journal article" date="2024" name="Proc. Natl. Acad. Sci. U.S.A.">
        <title>Extraordinary preservation of gene collinearity over three hundred million years revealed in homosporous lycophytes.</title>
        <authorList>
            <person name="Li C."/>
            <person name="Wickell D."/>
            <person name="Kuo L.Y."/>
            <person name="Chen X."/>
            <person name="Nie B."/>
            <person name="Liao X."/>
            <person name="Peng D."/>
            <person name="Ji J."/>
            <person name="Jenkins J."/>
            <person name="Williams M."/>
            <person name="Shu S."/>
            <person name="Plott C."/>
            <person name="Barry K."/>
            <person name="Rajasekar S."/>
            <person name="Grimwood J."/>
            <person name="Han X."/>
            <person name="Sun S."/>
            <person name="Hou Z."/>
            <person name="He W."/>
            <person name="Dai G."/>
            <person name="Sun C."/>
            <person name="Schmutz J."/>
            <person name="Leebens-Mack J.H."/>
            <person name="Li F.W."/>
            <person name="Wang L."/>
        </authorList>
    </citation>
    <scope>NUCLEOTIDE SEQUENCE [LARGE SCALE GENOMIC DNA]</scope>
    <source>
        <strain evidence="2">cv. PW_Plant_1</strain>
    </source>
</reference>
<name>A0ACC2D7T0_DIPCM</name>
<dbReference type="Proteomes" id="UP001162992">
    <property type="component" value="Chromosome 7"/>
</dbReference>
<sequence length="431" mass="49184">MPLRRTFEGLFWPEEMAAAAALGSSRIQPVSSLAVGSRGFFPSSISRPACSALLCRNNSGNGSNMRRKKVSIVSGARDANPQGRDFFTGAALQCSLSCYGRAYNKRSQYCVARTIEESPEVETGPLRETCTNESRVQRIWLSDVVVKRKRPYFLNRQWTTKDLLYVSFMVAIHGTCLLAPFTFSWGAFAAFIVMYMVTGMLGITLSFHRNLSHKSFKLPKWLEYTFAYCGVLALQGDPLEWVSSHRYHHQHCDTPMDPHTPYEGFWHSHMGWLLDDQSTMERVGARSNIGDLEKDDFYKFIEKTYILHPILSAAALYALGGFPYIVWGVAVRAVWVYHITWAVNSASHVWGTQRWKTGDLSRNNWWVALLAFGEGWHNNHHAFEYSARHGLEWWELDPTWYCVRFLQVCGLATKVKLPHKEHIARLAVKAI</sequence>
<evidence type="ECO:0000313" key="1">
    <source>
        <dbReference type="EMBL" id="KAJ7550378.1"/>
    </source>
</evidence>
<keyword evidence="2" id="KW-1185">Reference proteome</keyword>
<proteinExistence type="predicted"/>